<accession>A0A652YXB5</accession>
<name>A0A652YXB5_NOCGL</name>
<comment type="caution">
    <text evidence="2">The sequence shown here is derived from an EMBL/GenBank/DDBJ whole genome shotgun (WGS) entry which is preliminary data.</text>
</comment>
<evidence type="ECO:0000313" key="2">
    <source>
        <dbReference type="EMBL" id="TYQ08332.1"/>
    </source>
</evidence>
<reference evidence="2" key="1">
    <citation type="submission" date="2019-07" db="EMBL/GenBank/DDBJ databases">
        <title>Genomic Encyclopedia of Type Strains, Phase IV (KMG-IV): sequencing the most valuable type-strain genomes for metagenomic binning, comparative biology and taxonomic classification.</title>
        <authorList>
            <person name="Goeker M."/>
        </authorList>
    </citation>
    <scope>NUCLEOTIDE SEQUENCE</scope>
    <source>
        <strain evidence="2">DSM 44596</strain>
    </source>
</reference>
<proteinExistence type="predicted"/>
<feature type="region of interest" description="Disordered" evidence="1">
    <location>
        <begin position="95"/>
        <end position="166"/>
    </location>
</feature>
<protein>
    <submittedName>
        <fullName evidence="2">Uncharacterized protein</fullName>
    </submittedName>
</protein>
<dbReference type="AlphaFoldDB" id="A0A652YXB5"/>
<feature type="region of interest" description="Disordered" evidence="1">
    <location>
        <begin position="54"/>
        <end position="76"/>
    </location>
</feature>
<organism evidence="2">
    <name type="scientific">Nocardia globerula</name>
    <dbReference type="NCBI Taxonomy" id="1818"/>
    <lineage>
        <taxon>Bacteria</taxon>
        <taxon>Bacillati</taxon>
        <taxon>Actinomycetota</taxon>
        <taxon>Actinomycetes</taxon>
        <taxon>Mycobacteriales</taxon>
        <taxon>Nocardiaceae</taxon>
        <taxon>Nocardia</taxon>
    </lineage>
</organism>
<dbReference type="EMBL" id="VNIQ01000001">
    <property type="protein sequence ID" value="TYQ08332.1"/>
    <property type="molecule type" value="Genomic_DNA"/>
</dbReference>
<feature type="compositionally biased region" description="Basic and acidic residues" evidence="1">
    <location>
        <begin position="99"/>
        <end position="115"/>
    </location>
</feature>
<sequence length="166" mass="18345">MKKILNSLSEDEYVLILETKKDQIAELDEDELIALHTRIRRARNKYTKLYRRAGSAKVAEKKGRGSGKSANARNAGKAEVFEDALSRVSRRLAAVSRQSARELKDERLGRARKDAPSFSDIDTGNGKVASAGKARVDETRSSPGKKKFEASSIAAGARRQAKKDNR</sequence>
<evidence type="ECO:0000256" key="1">
    <source>
        <dbReference type="SAM" id="MobiDB-lite"/>
    </source>
</evidence>
<gene>
    <name evidence="2" type="ORF">FNL38_101703</name>
</gene>